<name>A0A1H1GWA7_9ACTN</name>
<dbReference type="Gene3D" id="3.40.50.300">
    <property type="entry name" value="P-loop containing nucleotide triphosphate hydrolases"/>
    <property type="match status" value="1"/>
</dbReference>
<keyword evidence="3 6" id="KW-0067">ATP-binding</keyword>
<evidence type="ECO:0000259" key="5">
    <source>
        <dbReference type="PROSITE" id="PS50893"/>
    </source>
</evidence>
<evidence type="ECO:0000256" key="1">
    <source>
        <dbReference type="ARBA" id="ARBA00022448"/>
    </source>
</evidence>
<dbReference type="PROSITE" id="PS00211">
    <property type="entry name" value="ABC_TRANSPORTER_1"/>
    <property type="match status" value="1"/>
</dbReference>
<keyword evidence="1" id="KW-0813">Transport</keyword>
<dbReference type="GO" id="GO:0016887">
    <property type="term" value="F:ATP hydrolysis activity"/>
    <property type="evidence" value="ECO:0007669"/>
    <property type="project" value="InterPro"/>
</dbReference>
<dbReference type="STRING" id="995062.SAMN04489718_3922"/>
<dbReference type="RefSeq" id="WP_092526557.1">
    <property type="nucleotide sequence ID" value="NZ_FNKO01000002.1"/>
</dbReference>
<dbReference type="FunFam" id="3.40.50.300:FF:000134">
    <property type="entry name" value="Iron-enterobactin ABC transporter ATP-binding protein"/>
    <property type="match status" value="1"/>
</dbReference>
<protein>
    <submittedName>
        <fullName evidence="6">Iron complex transport system ATP-binding protein</fullName>
    </submittedName>
</protein>
<proteinExistence type="predicted"/>
<evidence type="ECO:0000256" key="2">
    <source>
        <dbReference type="ARBA" id="ARBA00022741"/>
    </source>
</evidence>
<dbReference type="Proteomes" id="UP000199301">
    <property type="component" value="Unassembled WGS sequence"/>
</dbReference>
<keyword evidence="7" id="KW-1185">Reference proteome</keyword>
<dbReference type="AlphaFoldDB" id="A0A1H1GWA7"/>
<dbReference type="InterPro" id="IPR003439">
    <property type="entry name" value="ABC_transporter-like_ATP-bd"/>
</dbReference>
<dbReference type="OrthoDB" id="5296765at2"/>
<dbReference type="Pfam" id="PF00005">
    <property type="entry name" value="ABC_tran"/>
    <property type="match status" value="1"/>
</dbReference>
<dbReference type="SUPFAM" id="SSF52540">
    <property type="entry name" value="P-loop containing nucleoside triphosphate hydrolases"/>
    <property type="match status" value="1"/>
</dbReference>
<dbReference type="InterPro" id="IPR003593">
    <property type="entry name" value="AAA+_ATPase"/>
</dbReference>
<gene>
    <name evidence="6" type="ORF">SAMN04489718_3922</name>
</gene>
<evidence type="ECO:0000256" key="3">
    <source>
        <dbReference type="ARBA" id="ARBA00022840"/>
    </source>
</evidence>
<keyword evidence="2" id="KW-0547">Nucleotide-binding</keyword>
<dbReference type="InterPro" id="IPR017871">
    <property type="entry name" value="ABC_transporter-like_CS"/>
</dbReference>
<sequence>MGLLADRVSWHVGGRLIVDEVSLEPEPGSTVGLLGPNGSGKSTLLRLLSGVRGASSGEVRLDGVRIDRVGRRNVARKVGLVEQQADTGVDMNVLDVVRLGRVPHRRAWAAETAADEEAVRSALEYTELSDKARRSWHTLSGGERQRVQIARALAQQPRELLLDEPTNHLDIRHQLELLGLVVRIPVTSVLALHDLNLAAMFCDQLIVLREGRAVTSGKPSEVLTPELIADVYDVRAGVSPDGPEGRPAVRFFPGKPSER</sequence>
<evidence type="ECO:0000313" key="6">
    <source>
        <dbReference type="EMBL" id="SDR17363.1"/>
    </source>
</evidence>
<accession>A0A1H1GWA7</accession>
<dbReference type="EMBL" id="FNKO01000002">
    <property type="protein sequence ID" value="SDR17363.1"/>
    <property type="molecule type" value="Genomic_DNA"/>
</dbReference>
<dbReference type="PANTHER" id="PTHR42794:SF2">
    <property type="entry name" value="ABC TRANSPORTER ATP-BINDING PROTEIN"/>
    <property type="match status" value="1"/>
</dbReference>
<evidence type="ECO:0000256" key="4">
    <source>
        <dbReference type="SAM" id="MobiDB-lite"/>
    </source>
</evidence>
<feature type="domain" description="ABC transporter" evidence="5">
    <location>
        <begin position="3"/>
        <end position="235"/>
    </location>
</feature>
<dbReference type="CDD" id="cd03214">
    <property type="entry name" value="ABC_Iron-Siderophores_B12_Hemin"/>
    <property type="match status" value="1"/>
</dbReference>
<dbReference type="SMART" id="SM00382">
    <property type="entry name" value="AAA"/>
    <property type="match status" value="1"/>
</dbReference>
<reference evidence="7" key="1">
    <citation type="submission" date="2016-10" db="EMBL/GenBank/DDBJ databases">
        <authorList>
            <person name="Varghese N."/>
            <person name="Submissions S."/>
        </authorList>
    </citation>
    <scope>NUCLEOTIDE SEQUENCE [LARGE SCALE GENOMIC DNA]</scope>
    <source>
        <strain evidence="7">DSM 45459</strain>
    </source>
</reference>
<organism evidence="6 7">
    <name type="scientific">Actinopolyspora saharensis</name>
    <dbReference type="NCBI Taxonomy" id="995062"/>
    <lineage>
        <taxon>Bacteria</taxon>
        <taxon>Bacillati</taxon>
        <taxon>Actinomycetota</taxon>
        <taxon>Actinomycetes</taxon>
        <taxon>Actinopolysporales</taxon>
        <taxon>Actinopolysporaceae</taxon>
        <taxon>Actinopolyspora</taxon>
    </lineage>
</organism>
<feature type="region of interest" description="Disordered" evidence="4">
    <location>
        <begin position="239"/>
        <end position="259"/>
    </location>
</feature>
<dbReference type="PANTHER" id="PTHR42794">
    <property type="entry name" value="HEMIN IMPORT ATP-BINDING PROTEIN HMUV"/>
    <property type="match status" value="1"/>
</dbReference>
<dbReference type="InterPro" id="IPR027417">
    <property type="entry name" value="P-loop_NTPase"/>
</dbReference>
<dbReference type="GO" id="GO:0005524">
    <property type="term" value="F:ATP binding"/>
    <property type="evidence" value="ECO:0007669"/>
    <property type="project" value="UniProtKB-KW"/>
</dbReference>
<evidence type="ECO:0000313" key="7">
    <source>
        <dbReference type="Proteomes" id="UP000199301"/>
    </source>
</evidence>
<dbReference type="PROSITE" id="PS50893">
    <property type="entry name" value="ABC_TRANSPORTER_2"/>
    <property type="match status" value="1"/>
</dbReference>